<protein>
    <recommendedName>
        <fullName evidence="4">Crinkler effector protein N-terminal domain-containing protein</fullName>
    </recommendedName>
</protein>
<dbReference type="AlphaFoldDB" id="A0AAD4QMY4"/>
<accession>A0AAD4QMY4</accession>
<evidence type="ECO:0000259" key="4">
    <source>
        <dbReference type="Pfam" id="PF20147"/>
    </source>
</evidence>
<evidence type="ECO:0000313" key="5">
    <source>
        <dbReference type="EMBL" id="KAI0299671.1"/>
    </source>
</evidence>
<dbReference type="InterPro" id="IPR045379">
    <property type="entry name" value="Crinkler_N"/>
</dbReference>
<evidence type="ECO:0000256" key="3">
    <source>
        <dbReference type="ARBA" id="ARBA00022525"/>
    </source>
</evidence>
<comment type="subcellular location">
    <subcellularLocation>
        <location evidence="1">Host cell</location>
    </subcellularLocation>
    <subcellularLocation>
        <location evidence="2">Secreted</location>
    </subcellularLocation>
</comment>
<dbReference type="EMBL" id="WTXG01000022">
    <property type="protein sequence ID" value="KAI0299671.1"/>
    <property type="molecule type" value="Genomic_DNA"/>
</dbReference>
<dbReference type="GO" id="GO:0005576">
    <property type="term" value="C:extracellular region"/>
    <property type="evidence" value="ECO:0007669"/>
    <property type="project" value="UniProtKB-SubCell"/>
</dbReference>
<dbReference type="GO" id="GO:0043657">
    <property type="term" value="C:host cell"/>
    <property type="evidence" value="ECO:0007669"/>
    <property type="project" value="UniProtKB-SubCell"/>
</dbReference>
<proteinExistence type="predicted"/>
<feature type="domain" description="Crinkler effector protein N-terminal" evidence="4">
    <location>
        <begin position="5"/>
        <end position="66"/>
    </location>
</feature>
<evidence type="ECO:0000256" key="1">
    <source>
        <dbReference type="ARBA" id="ARBA00004340"/>
    </source>
</evidence>
<dbReference type="Proteomes" id="UP001203297">
    <property type="component" value="Unassembled WGS sequence"/>
</dbReference>
<gene>
    <name evidence="5" type="ORF">B0F90DRAFT_601993</name>
</gene>
<organism evidence="5 6">
    <name type="scientific">Multifurca ochricompacta</name>
    <dbReference type="NCBI Taxonomy" id="376703"/>
    <lineage>
        <taxon>Eukaryota</taxon>
        <taxon>Fungi</taxon>
        <taxon>Dikarya</taxon>
        <taxon>Basidiomycota</taxon>
        <taxon>Agaricomycotina</taxon>
        <taxon>Agaricomycetes</taxon>
        <taxon>Russulales</taxon>
        <taxon>Russulaceae</taxon>
        <taxon>Multifurca</taxon>
    </lineage>
</organism>
<keyword evidence="3" id="KW-0964">Secreted</keyword>
<evidence type="ECO:0000256" key="2">
    <source>
        <dbReference type="ARBA" id="ARBA00004613"/>
    </source>
</evidence>
<evidence type="ECO:0000313" key="6">
    <source>
        <dbReference type="Proteomes" id="UP001203297"/>
    </source>
</evidence>
<name>A0AAD4QMY4_9AGAM</name>
<reference evidence="5" key="1">
    <citation type="journal article" date="2022" name="New Phytol.">
        <title>Evolutionary transition to the ectomycorrhizal habit in the genomes of a hyperdiverse lineage of mushroom-forming fungi.</title>
        <authorList>
            <person name="Looney B."/>
            <person name="Miyauchi S."/>
            <person name="Morin E."/>
            <person name="Drula E."/>
            <person name="Courty P.E."/>
            <person name="Kohler A."/>
            <person name="Kuo A."/>
            <person name="LaButti K."/>
            <person name="Pangilinan J."/>
            <person name="Lipzen A."/>
            <person name="Riley R."/>
            <person name="Andreopoulos W."/>
            <person name="He G."/>
            <person name="Johnson J."/>
            <person name="Nolan M."/>
            <person name="Tritt A."/>
            <person name="Barry K.W."/>
            <person name="Grigoriev I.V."/>
            <person name="Nagy L.G."/>
            <person name="Hibbett D."/>
            <person name="Henrissat B."/>
            <person name="Matheny P.B."/>
            <person name="Labbe J."/>
            <person name="Martin F.M."/>
        </authorList>
    </citation>
    <scope>NUCLEOTIDE SEQUENCE</scope>
    <source>
        <strain evidence="5">BPL690</strain>
    </source>
</reference>
<keyword evidence="6" id="KW-1185">Reference proteome</keyword>
<comment type="caution">
    <text evidence="5">The sequence shown here is derived from an EMBL/GenBank/DDBJ whole genome shotgun (WGS) entry which is preliminary data.</text>
</comment>
<dbReference type="Pfam" id="PF20147">
    <property type="entry name" value="Crinkler"/>
    <property type="match status" value="1"/>
</dbReference>
<sequence>MAPMLTLFCLVIDNQKVPIGNILMLQIQSDSNTPNLRKLIKAEMANQLSHLAANQLIVWKLLKPRHIRSMEDEGSFYATVQGIELPDPKSDQALHGNAIERPGSINIDRVRETADHLYSTLWKKPLNSILANIDVPDPKKSYFMYPKTNCPTWE</sequence>